<keyword evidence="3" id="KW-1185">Reference proteome</keyword>
<protein>
    <submittedName>
        <fullName evidence="2">Uncharacterized protein</fullName>
    </submittedName>
</protein>
<dbReference type="RefSeq" id="WP_109601578.1">
    <property type="nucleotide sequence ID" value="NZ_BONA01000079.1"/>
</dbReference>
<feature type="transmembrane region" description="Helical" evidence="1">
    <location>
        <begin position="34"/>
        <end position="53"/>
    </location>
</feature>
<feature type="transmembrane region" description="Helical" evidence="1">
    <location>
        <begin position="12"/>
        <end position="28"/>
    </location>
</feature>
<evidence type="ECO:0000313" key="3">
    <source>
        <dbReference type="Proteomes" id="UP000245697"/>
    </source>
</evidence>
<gene>
    <name evidence="2" type="ORF">BC793_12712</name>
</gene>
<reference evidence="2 3" key="1">
    <citation type="submission" date="2018-05" db="EMBL/GenBank/DDBJ databases">
        <title>Genomic Encyclopedia of Archaeal and Bacterial Type Strains, Phase II (KMG-II): from individual species to whole genera.</title>
        <authorList>
            <person name="Goeker M."/>
        </authorList>
    </citation>
    <scope>NUCLEOTIDE SEQUENCE [LARGE SCALE GENOMIC DNA]</scope>
    <source>
        <strain evidence="2 3">DSM 45184</strain>
    </source>
</reference>
<evidence type="ECO:0000313" key="2">
    <source>
        <dbReference type="EMBL" id="PWK34380.1"/>
    </source>
</evidence>
<dbReference type="Proteomes" id="UP000245697">
    <property type="component" value="Unassembled WGS sequence"/>
</dbReference>
<keyword evidence="1" id="KW-1133">Transmembrane helix</keyword>
<keyword evidence="1" id="KW-0472">Membrane</keyword>
<name>A0A316ERD4_9ACTN</name>
<keyword evidence="1" id="KW-0812">Transmembrane</keyword>
<comment type="caution">
    <text evidence="2">The sequence shown here is derived from an EMBL/GenBank/DDBJ whole genome shotgun (WGS) entry which is preliminary data.</text>
</comment>
<evidence type="ECO:0000256" key="1">
    <source>
        <dbReference type="SAM" id="Phobius"/>
    </source>
</evidence>
<dbReference type="AlphaFoldDB" id="A0A316ERD4"/>
<sequence length="72" mass="7583">MNCRRQGSKPKIALWMLVAAADVAIIVASTGLLALTLVLAVLAVTVTVGVYAARSLANREPEPAKAVVRRRA</sequence>
<organism evidence="2 3">
    <name type="scientific">Actinoplanes xinjiangensis</name>
    <dbReference type="NCBI Taxonomy" id="512350"/>
    <lineage>
        <taxon>Bacteria</taxon>
        <taxon>Bacillati</taxon>
        <taxon>Actinomycetota</taxon>
        <taxon>Actinomycetes</taxon>
        <taxon>Micromonosporales</taxon>
        <taxon>Micromonosporaceae</taxon>
        <taxon>Actinoplanes</taxon>
    </lineage>
</organism>
<accession>A0A316ERD4</accession>
<proteinExistence type="predicted"/>
<dbReference type="EMBL" id="QGGR01000027">
    <property type="protein sequence ID" value="PWK34380.1"/>
    <property type="molecule type" value="Genomic_DNA"/>
</dbReference>